<organism evidence="2 3">
    <name type="scientific">Mucilaginibacter galii</name>
    <dbReference type="NCBI Taxonomy" id="2005073"/>
    <lineage>
        <taxon>Bacteria</taxon>
        <taxon>Pseudomonadati</taxon>
        <taxon>Bacteroidota</taxon>
        <taxon>Sphingobacteriia</taxon>
        <taxon>Sphingobacteriales</taxon>
        <taxon>Sphingobacteriaceae</taxon>
        <taxon>Mucilaginibacter</taxon>
    </lineage>
</organism>
<reference evidence="2" key="1">
    <citation type="journal article" date="2014" name="Int. J. Syst. Evol. Microbiol.">
        <title>Complete genome sequence of Corynebacterium casei LMG S-19264T (=DSM 44701T), isolated from a smear-ripened cheese.</title>
        <authorList>
            <consortium name="US DOE Joint Genome Institute (JGI-PGF)"/>
            <person name="Walter F."/>
            <person name="Albersmeier A."/>
            <person name="Kalinowski J."/>
            <person name="Ruckert C."/>
        </authorList>
    </citation>
    <scope>NUCLEOTIDE SEQUENCE</scope>
    <source>
        <strain evidence="2">CCM 8711</strain>
    </source>
</reference>
<sequence length="163" mass="18121">MKPTAQQRPVDLYFEEYNAVYQRMTLKPVAYVSVILLLFGLMAVVWAMPFPQLAFLGKYKGYINWASFLIAAGIYYYLRLSPLMSYLVLLLLLAFSYAIIALEQWQKQGGAPLLAVGAVALLVGLLGQLLVLNQAGAAKTWRLVGLAPGWAAVSLFKLVKLKY</sequence>
<keyword evidence="1" id="KW-0472">Membrane</keyword>
<accession>A0A917N1U9</accession>
<evidence type="ECO:0000313" key="2">
    <source>
        <dbReference type="EMBL" id="GGI49402.1"/>
    </source>
</evidence>
<feature type="transmembrane region" description="Helical" evidence="1">
    <location>
        <begin position="62"/>
        <end position="78"/>
    </location>
</feature>
<evidence type="ECO:0008006" key="4">
    <source>
        <dbReference type="Google" id="ProtNLM"/>
    </source>
</evidence>
<dbReference type="RefSeq" id="WP_188413661.1">
    <property type="nucleotide sequence ID" value="NZ_BMDO01000001.1"/>
</dbReference>
<dbReference type="Proteomes" id="UP000662074">
    <property type="component" value="Unassembled WGS sequence"/>
</dbReference>
<feature type="transmembrane region" description="Helical" evidence="1">
    <location>
        <begin position="114"/>
        <end position="135"/>
    </location>
</feature>
<proteinExistence type="predicted"/>
<comment type="caution">
    <text evidence="2">The sequence shown here is derived from an EMBL/GenBank/DDBJ whole genome shotgun (WGS) entry which is preliminary data.</text>
</comment>
<evidence type="ECO:0000256" key="1">
    <source>
        <dbReference type="SAM" id="Phobius"/>
    </source>
</evidence>
<keyword evidence="1" id="KW-1133">Transmembrane helix</keyword>
<feature type="transmembrane region" description="Helical" evidence="1">
    <location>
        <begin position="84"/>
        <end position="102"/>
    </location>
</feature>
<reference evidence="2" key="2">
    <citation type="submission" date="2020-09" db="EMBL/GenBank/DDBJ databases">
        <authorList>
            <person name="Sun Q."/>
            <person name="Sedlacek I."/>
        </authorList>
    </citation>
    <scope>NUCLEOTIDE SEQUENCE</scope>
    <source>
        <strain evidence="2">CCM 8711</strain>
    </source>
</reference>
<dbReference type="EMBL" id="BMDO01000001">
    <property type="protein sequence ID" value="GGI49402.1"/>
    <property type="molecule type" value="Genomic_DNA"/>
</dbReference>
<name>A0A917N1U9_9SPHI</name>
<keyword evidence="3" id="KW-1185">Reference proteome</keyword>
<protein>
    <recommendedName>
        <fullName evidence="4">DUF962 domain-containing protein</fullName>
    </recommendedName>
</protein>
<evidence type="ECO:0000313" key="3">
    <source>
        <dbReference type="Proteomes" id="UP000662074"/>
    </source>
</evidence>
<dbReference type="AlphaFoldDB" id="A0A917N1U9"/>
<gene>
    <name evidence="2" type="ORF">GCM10011425_06140</name>
</gene>
<feature type="transmembrane region" description="Helical" evidence="1">
    <location>
        <begin position="29"/>
        <end position="50"/>
    </location>
</feature>
<keyword evidence="1" id="KW-0812">Transmembrane</keyword>